<proteinExistence type="predicted"/>
<dbReference type="EMBL" id="JBAHYK010000306">
    <property type="protein sequence ID" value="KAL0575418.1"/>
    <property type="molecule type" value="Genomic_DNA"/>
</dbReference>
<name>A0ABR3FJE5_9AGAR</name>
<sequence>MVKTFFAGGSSTLHARLVRTDPELQNYPPNPLPTSVKSRSAPIMAMGPSPSEPRPYVLDELKGLRKDRFVQLVLAQIEHWPPNANGRSVTKGQIGRKTRMEVLIAELLRKENGFTTTKRRPNPPTTSVHAPPSASPTNSASSMGPPSAPTPESPLSNTSQSTIQLNTSLFVFIRDLHPGLEERKGIMAEVLVPCLMDQTGQPAYIVPADAMKAIQETSTAIHGQMLRYPPQGNLFLIINKRCEDAELQSTTSVQSNISDEDHPEKQRKGKGKTKGNVRSEVVQKLRDRLEETEGYETYKERIRHRLLNPQVVEQWRSMCRFYDEHSSMQATRTGSSKGLRAITQAELAEALACSVSSLKNALSGYRMAERYGRYGQKLDQRVIDELERTHGPKQGSIDLKDFLDKYEAGHHN</sequence>
<feature type="compositionally biased region" description="Low complexity" evidence="1">
    <location>
        <begin position="130"/>
        <end position="142"/>
    </location>
</feature>
<evidence type="ECO:0000313" key="2">
    <source>
        <dbReference type="EMBL" id="KAL0575418.1"/>
    </source>
</evidence>
<feature type="region of interest" description="Disordered" evidence="1">
    <location>
        <begin position="249"/>
        <end position="277"/>
    </location>
</feature>
<feature type="region of interest" description="Disordered" evidence="1">
    <location>
        <begin position="111"/>
        <end position="160"/>
    </location>
</feature>
<comment type="caution">
    <text evidence="2">The sequence shown here is derived from an EMBL/GenBank/DDBJ whole genome shotgun (WGS) entry which is preliminary data.</text>
</comment>
<accession>A0ABR3FJE5</accession>
<protein>
    <submittedName>
        <fullName evidence="2">Uncharacterized protein</fullName>
    </submittedName>
</protein>
<keyword evidence="3" id="KW-1185">Reference proteome</keyword>
<evidence type="ECO:0000313" key="3">
    <source>
        <dbReference type="Proteomes" id="UP001465976"/>
    </source>
</evidence>
<gene>
    <name evidence="2" type="ORF">V5O48_006558</name>
</gene>
<organism evidence="2 3">
    <name type="scientific">Marasmius crinis-equi</name>
    <dbReference type="NCBI Taxonomy" id="585013"/>
    <lineage>
        <taxon>Eukaryota</taxon>
        <taxon>Fungi</taxon>
        <taxon>Dikarya</taxon>
        <taxon>Basidiomycota</taxon>
        <taxon>Agaricomycotina</taxon>
        <taxon>Agaricomycetes</taxon>
        <taxon>Agaricomycetidae</taxon>
        <taxon>Agaricales</taxon>
        <taxon>Marasmiineae</taxon>
        <taxon>Marasmiaceae</taxon>
        <taxon>Marasmius</taxon>
    </lineage>
</organism>
<evidence type="ECO:0000256" key="1">
    <source>
        <dbReference type="SAM" id="MobiDB-lite"/>
    </source>
</evidence>
<feature type="region of interest" description="Disordered" evidence="1">
    <location>
        <begin position="22"/>
        <end position="51"/>
    </location>
</feature>
<dbReference type="Proteomes" id="UP001465976">
    <property type="component" value="Unassembled WGS sequence"/>
</dbReference>
<reference evidence="2 3" key="1">
    <citation type="submission" date="2024-02" db="EMBL/GenBank/DDBJ databases">
        <title>A draft genome for the cacao thread blight pathogen Marasmius crinis-equi.</title>
        <authorList>
            <person name="Cohen S.P."/>
            <person name="Baruah I.K."/>
            <person name="Amoako-Attah I."/>
            <person name="Bukari Y."/>
            <person name="Meinhardt L.W."/>
            <person name="Bailey B.A."/>
        </authorList>
    </citation>
    <scope>NUCLEOTIDE SEQUENCE [LARGE SCALE GENOMIC DNA]</scope>
    <source>
        <strain evidence="2 3">GH-76</strain>
    </source>
</reference>